<dbReference type="STRING" id="1763535.LPB072_05345"/>
<evidence type="ECO:0000313" key="9">
    <source>
        <dbReference type="Proteomes" id="UP000185657"/>
    </source>
</evidence>
<dbReference type="Proteomes" id="UP000185680">
    <property type="component" value="Chromosome"/>
</dbReference>
<accession>A0A167IA22</accession>
<dbReference type="SUPFAM" id="SSF103088">
    <property type="entry name" value="OmpA-like"/>
    <property type="match status" value="1"/>
</dbReference>
<dbReference type="EMBL" id="CP017476">
    <property type="protein sequence ID" value="AOW12363.1"/>
    <property type="molecule type" value="Genomic_DNA"/>
</dbReference>
<feature type="compositionally biased region" description="Low complexity" evidence="5">
    <location>
        <begin position="40"/>
        <end position="52"/>
    </location>
</feature>
<dbReference type="Gene3D" id="3.30.1330.60">
    <property type="entry name" value="OmpA-like domain"/>
    <property type="match status" value="1"/>
</dbReference>
<sequence>MPLPIIFHRAATLGLAFSCVWLTACTTPPSDASNENKDQPAVAAPAATAPAEPAGLTAQQVELRNDLTTLGVEVRDTAEGRIKLVIPSDISFGLGSAAIKSSSAKMLKSLAEVLVKHPGSAIEIIGHTDATGSDAINLPLSAKRAESTRDYLIGQKVAAERFTTQGWGADQPVADNKTSAGRAANRRVEVFITEQ</sequence>
<proteinExistence type="predicted"/>
<name>A0A167IA22_9BURK</name>
<dbReference type="PANTHER" id="PTHR30329:SF21">
    <property type="entry name" value="LIPOPROTEIN YIAD-RELATED"/>
    <property type="match status" value="1"/>
</dbReference>
<dbReference type="PROSITE" id="PS51123">
    <property type="entry name" value="OMPA_2"/>
    <property type="match status" value="1"/>
</dbReference>
<dbReference type="EMBL" id="LVWD01000008">
    <property type="protein sequence ID" value="OAD42413.1"/>
    <property type="molecule type" value="Genomic_DNA"/>
</dbReference>
<evidence type="ECO:0000313" key="10">
    <source>
        <dbReference type="Proteomes" id="UP000185680"/>
    </source>
</evidence>
<dbReference type="GO" id="GO:0009279">
    <property type="term" value="C:cell outer membrane"/>
    <property type="evidence" value="ECO:0007669"/>
    <property type="project" value="UniProtKB-SubCell"/>
</dbReference>
<evidence type="ECO:0000256" key="3">
    <source>
        <dbReference type="ARBA" id="ARBA00023237"/>
    </source>
</evidence>
<evidence type="ECO:0000256" key="2">
    <source>
        <dbReference type="ARBA" id="ARBA00023136"/>
    </source>
</evidence>
<dbReference type="InterPro" id="IPR006665">
    <property type="entry name" value="OmpA-like"/>
</dbReference>
<keyword evidence="2 4" id="KW-0472">Membrane</keyword>
<evidence type="ECO:0000256" key="4">
    <source>
        <dbReference type="PROSITE-ProRule" id="PRU00473"/>
    </source>
</evidence>
<dbReference type="InterPro" id="IPR036737">
    <property type="entry name" value="OmpA-like_sf"/>
</dbReference>
<dbReference type="InterPro" id="IPR006664">
    <property type="entry name" value="OMP_bac"/>
</dbReference>
<gene>
    <name evidence="7" type="ORF">LPB072_05345</name>
    <name evidence="8" type="ORF">LPB72_07925</name>
</gene>
<evidence type="ECO:0000256" key="5">
    <source>
        <dbReference type="SAM" id="MobiDB-lite"/>
    </source>
</evidence>
<dbReference type="Pfam" id="PF00691">
    <property type="entry name" value="OmpA"/>
    <property type="match status" value="1"/>
</dbReference>
<evidence type="ECO:0000313" key="7">
    <source>
        <dbReference type="EMBL" id="AOW12363.1"/>
    </source>
</evidence>
<reference evidence="7 10" key="2">
    <citation type="submission" date="2016-10" db="EMBL/GenBank/DDBJ databases">
        <title>Hydorgenophaga sp. LPB0072 isolated from gastropod.</title>
        <authorList>
            <person name="Kim E."/>
            <person name="Yi H."/>
        </authorList>
    </citation>
    <scope>NUCLEOTIDE SEQUENCE [LARGE SCALE GENOMIC DNA]</scope>
    <source>
        <strain evidence="7 10">LPB0072</strain>
    </source>
</reference>
<comment type="subcellular location">
    <subcellularLocation>
        <location evidence="1">Cell outer membrane</location>
    </subcellularLocation>
</comment>
<keyword evidence="9" id="KW-1185">Reference proteome</keyword>
<dbReference type="InterPro" id="IPR050330">
    <property type="entry name" value="Bact_OuterMem_StrucFunc"/>
</dbReference>
<dbReference type="KEGG" id="hyl:LPB072_05345"/>
<dbReference type="PANTHER" id="PTHR30329">
    <property type="entry name" value="STATOR ELEMENT OF FLAGELLAR MOTOR COMPLEX"/>
    <property type="match status" value="1"/>
</dbReference>
<dbReference type="PRINTS" id="PR01021">
    <property type="entry name" value="OMPADOMAIN"/>
</dbReference>
<dbReference type="Proteomes" id="UP000185657">
    <property type="component" value="Unassembled WGS sequence"/>
</dbReference>
<dbReference type="AlphaFoldDB" id="A0A167IA22"/>
<organism evidence="7 10">
    <name type="scientific">Hydrogenophaga crassostreae</name>
    <dbReference type="NCBI Taxonomy" id="1763535"/>
    <lineage>
        <taxon>Bacteria</taxon>
        <taxon>Pseudomonadati</taxon>
        <taxon>Pseudomonadota</taxon>
        <taxon>Betaproteobacteria</taxon>
        <taxon>Burkholderiales</taxon>
        <taxon>Comamonadaceae</taxon>
        <taxon>Hydrogenophaga</taxon>
    </lineage>
</organism>
<evidence type="ECO:0000256" key="1">
    <source>
        <dbReference type="ARBA" id="ARBA00004442"/>
    </source>
</evidence>
<keyword evidence="3" id="KW-0998">Cell outer membrane</keyword>
<feature type="domain" description="OmpA-like" evidence="6">
    <location>
        <begin position="79"/>
        <end position="195"/>
    </location>
</feature>
<feature type="region of interest" description="Disordered" evidence="5">
    <location>
        <begin position="29"/>
        <end position="52"/>
    </location>
</feature>
<dbReference type="OrthoDB" id="9782229at2"/>
<evidence type="ECO:0000313" key="8">
    <source>
        <dbReference type="EMBL" id="OAD42413.1"/>
    </source>
</evidence>
<protein>
    <recommendedName>
        <fullName evidence="6">OmpA-like domain-containing protein</fullName>
    </recommendedName>
</protein>
<evidence type="ECO:0000259" key="6">
    <source>
        <dbReference type="PROSITE" id="PS51123"/>
    </source>
</evidence>
<dbReference type="RefSeq" id="WP_066088466.1">
    <property type="nucleotide sequence ID" value="NZ_CP017476.1"/>
</dbReference>
<dbReference type="CDD" id="cd07185">
    <property type="entry name" value="OmpA_C-like"/>
    <property type="match status" value="1"/>
</dbReference>
<reference evidence="8 9" key="1">
    <citation type="submission" date="2016-02" db="EMBL/GenBank/DDBJ databases">
        <title>Draft genome sequence of Hydrogenophaga sp. LPB0072.</title>
        <authorList>
            <person name="Shin S.-K."/>
            <person name="Yi H."/>
        </authorList>
    </citation>
    <scope>NUCLEOTIDE SEQUENCE [LARGE SCALE GENOMIC DNA]</scope>
    <source>
        <strain evidence="8 9">LPB0072</strain>
    </source>
</reference>